<dbReference type="RefSeq" id="WP_311570250.1">
    <property type="nucleotide sequence ID" value="NZ_JAVRFH010000001.1"/>
</dbReference>
<protein>
    <recommendedName>
        <fullName evidence="1">site-specific DNA-methyltransferase (adenine-specific)</fullName>
        <ecNumber evidence="1">2.1.1.72</ecNumber>
    </recommendedName>
</protein>
<dbReference type="EMBL" id="JAVRFH010000001">
    <property type="protein sequence ID" value="MDT0608652.1"/>
    <property type="molecule type" value="Genomic_DNA"/>
</dbReference>
<dbReference type="PANTHER" id="PTHR33841:SF1">
    <property type="entry name" value="DNA METHYLTRANSFERASE A"/>
    <property type="match status" value="1"/>
</dbReference>
<dbReference type="InterPro" id="IPR050953">
    <property type="entry name" value="N4_N6_ade-DNA_methylase"/>
</dbReference>
<feature type="compositionally biased region" description="Basic and acidic residues" evidence="5">
    <location>
        <begin position="694"/>
        <end position="706"/>
    </location>
</feature>
<dbReference type="InterPro" id="IPR003356">
    <property type="entry name" value="DNA_methylase_A-5"/>
</dbReference>
<organism evidence="8 9">
    <name type="scientific">Streptomyces lancefieldiae</name>
    <dbReference type="NCBI Taxonomy" id="3075520"/>
    <lineage>
        <taxon>Bacteria</taxon>
        <taxon>Bacillati</taxon>
        <taxon>Actinomycetota</taxon>
        <taxon>Actinomycetes</taxon>
        <taxon>Kitasatosporales</taxon>
        <taxon>Streptomycetaceae</taxon>
        <taxon>Streptomyces</taxon>
    </lineage>
</organism>
<accession>A0ABU3AEP7</accession>
<comment type="catalytic activity">
    <reaction evidence="4">
        <text>a 2'-deoxyadenosine in DNA + S-adenosyl-L-methionine = an N(6)-methyl-2'-deoxyadenosine in DNA + S-adenosyl-L-homocysteine + H(+)</text>
        <dbReference type="Rhea" id="RHEA:15197"/>
        <dbReference type="Rhea" id="RHEA-COMP:12418"/>
        <dbReference type="Rhea" id="RHEA-COMP:12419"/>
        <dbReference type="ChEBI" id="CHEBI:15378"/>
        <dbReference type="ChEBI" id="CHEBI:57856"/>
        <dbReference type="ChEBI" id="CHEBI:59789"/>
        <dbReference type="ChEBI" id="CHEBI:90615"/>
        <dbReference type="ChEBI" id="CHEBI:90616"/>
        <dbReference type="EC" id="2.1.1.72"/>
    </reaction>
</comment>
<dbReference type="Pfam" id="PF18135">
    <property type="entry name" value="Type_ISP_C"/>
    <property type="match status" value="1"/>
</dbReference>
<evidence type="ECO:0000256" key="4">
    <source>
        <dbReference type="ARBA" id="ARBA00047942"/>
    </source>
</evidence>
<dbReference type="Pfam" id="PF02384">
    <property type="entry name" value="N6_Mtase"/>
    <property type="match status" value="1"/>
</dbReference>
<evidence type="ECO:0000256" key="2">
    <source>
        <dbReference type="ARBA" id="ARBA00022603"/>
    </source>
</evidence>
<sequence>MSEHHEQHRVSWYDEYPLPDLGVRPDYAVSVNGKISGYVELKRPGLSVDPDTFGRGNREQWDKLRDLPNLLYSNGTEWRLFRGGRQVGETVFFAGSLGSAGDKLAVPDPLAFDALLQQFLGWKPSPIRHVDRLVQEIARLCRLLRAAVQEQLSAEARSSAPDDDVRARPFTGLKNDWRRYLFPSADDATFSDGFAQTVTFSLLLARTEDIPLAPDSFHEIGRRLDDGHALMGKALQLLTDNVNARFTITLDLLTRTVEQVDWPAVRSGNRDAYLHLYEHFLTVYDPALRQRSGSYYTPREVVEEMIRLTEDVLRTRLGREHGFADDDVRIVDPAMGTGTFLHTVIERVAEQAAECHGPAMARDAVQRLASRLYGFELQTGSFAVAELCASDLLKKYGVSVPEGGLNLFVTDTLDNPYAEEEYLASTYEALAQSRRRANKVKAHTPITVVVGNPPYDDKAEGRGGWVEKRADRGERPLLDDFRHAGNGRYEHMLKNMYVYFWRWAAWKVFDAHAEDRHGVVCFITPSGWATGPGGRGMRDYLRRTCDEGWIVNLSPEGQRPDAATRVFPGVAQPLAIFVFARRAGIERGPEHRAHVHYRALSGMRADKFRRLRAIRLDDDGWRDTHTHPTRPLTPVTESGWEDYPELNDLFPWGSLGITSNRSWVSAPSEETLRRRWATLIRESDPARRAELFKETGDRTLTGKRDPLPGQTARRKPLAEEGDTTPHLVRMALRSFDRQHIIADNRALDRPRPDLWAAAQRDGQLFLNQQSSHSIDSGPALIATHLIPDTHHFNGRGGRIMPLLHPDGSANTAVGLLPYLARALGRARIVADDLAAYAVAVAGHSAFTQRFTEELLTPGTRLPLTRDGALWDEAVTLGRQVLWASTYGARCADPAQERPVGKVEFPPGDPCRVRYVSHIGDTLPERIRHDAESATLHVGEGEFAPVPEAVWTYDVGGMPVIKKWFGYRKASPNSKKTSPLDDIHVEAWPSEWTRELIELLSVLRRLTDLAPVQDALLSALLAGPVVTEEELVAARVLPVSPAARKARHPAVDGLFPEG</sequence>
<feature type="domain" description="DNA methylase adenine-specific" evidence="6">
    <location>
        <begin position="270"/>
        <end position="458"/>
    </location>
</feature>
<reference evidence="8" key="1">
    <citation type="submission" date="2024-05" db="EMBL/GenBank/DDBJ databases">
        <title>30 novel species of actinomycetes from the DSMZ collection.</title>
        <authorList>
            <person name="Nouioui I."/>
        </authorList>
    </citation>
    <scope>NUCLEOTIDE SEQUENCE</scope>
    <source>
        <strain evidence="8">DSM 40712</strain>
    </source>
</reference>
<keyword evidence="9" id="KW-1185">Reference proteome</keyword>
<comment type="caution">
    <text evidence="8">The sequence shown here is derived from an EMBL/GenBank/DDBJ whole genome shotgun (WGS) entry which is preliminary data.</text>
</comment>
<dbReference type="PRINTS" id="PR00507">
    <property type="entry name" value="N12N6MTFRASE"/>
</dbReference>
<evidence type="ECO:0000313" key="8">
    <source>
        <dbReference type="EMBL" id="MDT0608652.1"/>
    </source>
</evidence>
<proteinExistence type="predicted"/>
<dbReference type="InterPro" id="IPR029063">
    <property type="entry name" value="SAM-dependent_MTases_sf"/>
</dbReference>
<gene>
    <name evidence="8" type="ORF">RM812_00090</name>
</gene>
<name>A0ABU3AEP7_9ACTN</name>
<feature type="region of interest" description="Disordered" evidence="5">
    <location>
        <begin position="694"/>
        <end position="721"/>
    </location>
</feature>
<feature type="domain" description="Type ISP restriction-modification enzyme LLaBIII C-terminal specificity" evidence="7">
    <location>
        <begin position="648"/>
        <end position="998"/>
    </location>
</feature>
<dbReference type="Gene3D" id="3.40.50.150">
    <property type="entry name" value="Vaccinia Virus protein VP39"/>
    <property type="match status" value="1"/>
</dbReference>
<evidence type="ECO:0000259" key="7">
    <source>
        <dbReference type="Pfam" id="PF18135"/>
    </source>
</evidence>
<dbReference type="EC" id="2.1.1.72" evidence="1"/>
<evidence type="ECO:0000256" key="3">
    <source>
        <dbReference type="ARBA" id="ARBA00022679"/>
    </source>
</evidence>
<dbReference type="Proteomes" id="UP001180724">
    <property type="component" value="Unassembled WGS sequence"/>
</dbReference>
<dbReference type="InterPro" id="IPR041635">
    <property type="entry name" value="Type_ISP_LLaBIII_C"/>
</dbReference>
<dbReference type="PANTHER" id="PTHR33841">
    <property type="entry name" value="DNA METHYLTRANSFERASE YEEA-RELATED"/>
    <property type="match status" value="1"/>
</dbReference>
<keyword evidence="3" id="KW-0808">Transferase</keyword>
<keyword evidence="2" id="KW-0489">Methyltransferase</keyword>
<dbReference type="SUPFAM" id="SSF53335">
    <property type="entry name" value="S-adenosyl-L-methionine-dependent methyltransferases"/>
    <property type="match status" value="1"/>
</dbReference>
<evidence type="ECO:0000256" key="1">
    <source>
        <dbReference type="ARBA" id="ARBA00011900"/>
    </source>
</evidence>
<evidence type="ECO:0000259" key="6">
    <source>
        <dbReference type="Pfam" id="PF02384"/>
    </source>
</evidence>
<evidence type="ECO:0000313" key="9">
    <source>
        <dbReference type="Proteomes" id="UP001180724"/>
    </source>
</evidence>
<evidence type="ECO:0000256" key="5">
    <source>
        <dbReference type="SAM" id="MobiDB-lite"/>
    </source>
</evidence>